<evidence type="ECO:0000313" key="2">
    <source>
        <dbReference type="EMBL" id="GFD07185.1"/>
    </source>
</evidence>
<comment type="caution">
    <text evidence="2">The sequence shown here is derived from an EMBL/GenBank/DDBJ whole genome shotgun (WGS) entry which is preliminary data.</text>
</comment>
<gene>
    <name evidence="2" type="ORF">Tci_879154</name>
</gene>
<protein>
    <submittedName>
        <fullName evidence="2">Uncharacterized protein</fullName>
    </submittedName>
</protein>
<reference evidence="2" key="1">
    <citation type="journal article" date="2019" name="Sci. Rep.">
        <title>Draft genome of Tanacetum cinerariifolium, the natural source of mosquito coil.</title>
        <authorList>
            <person name="Yamashiro T."/>
            <person name="Shiraishi A."/>
            <person name="Satake H."/>
            <person name="Nakayama K."/>
        </authorList>
    </citation>
    <scope>NUCLEOTIDE SEQUENCE</scope>
</reference>
<name>A0A699T9H0_TANCI</name>
<feature type="compositionally biased region" description="Basic and acidic residues" evidence="1">
    <location>
        <begin position="1"/>
        <end position="32"/>
    </location>
</feature>
<evidence type="ECO:0000256" key="1">
    <source>
        <dbReference type="SAM" id="MobiDB-lite"/>
    </source>
</evidence>
<accession>A0A699T9H0</accession>
<feature type="region of interest" description="Disordered" evidence="1">
    <location>
        <begin position="1"/>
        <end position="33"/>
    </location>
</feature>
<dbReference type="AlphaFoldDB" id="A0A699T9H0"/>
<organism evidence="2">
    <name type="scientific">Tanacetum cinerariifolium</name>
    <name type="common">Dalmatian daisy</name>
    <name type="synonym">Chrysanthemum cinerariifolium</name>
    <dbReference type="NCBI Taxonomy" id="118510"/>
    <lineage>
        <taxon>Eukaryota</taxon>
        <taxon>Viridiplantae</taxon>
        <taxon>Streptophyta</taxon>
        <taxon>Embryophyta</taxon>
        <taxon>Tracheophyta</taxon>
        <taxon>Spermatophyta</taxon>
        <taxon>Magnoliopsida</taxon>
        <taxon>eudicotyledons</taxon>
        <taxon>Gunneridae</taxon>
        <taxon>Pentapetalae</taxon>
        <taxon>asterids</taxon>
        <taxon>campanulids</taxon>
        <taxon>Asterales</taxon>
        <taxon>Asteraceae</taxon>
        <taxon>Asteroideae</taxon>
        <taxon>Anthemideae</taxon>
        <taxon>Anthemidinae</taxon>
        <taxon>Tanacetum</taxon>
    </lineage>
</organism>
<feature type="non-terminal residue" evidence="2">
    <location>
        <position position="1"/>
    </location>
</feature>
<sequence>RNRTRECRAPRSQDRGKRESYKQGPKEEEPAHKALMALELYG</sequence>
<proteinExistence type="predicted"/>
<dbReference type="EMBL" id="BKCJ011229820">
    <property type="protein sequence ID" value="GFD07185.1"/>
    <property type="molecule type" value="Genomic_DNA"/>
</dbReference>